<name>A0A369VRX1_9SPHN</name>
<dbReference type="AlphaFoldDB" id="A0A369VRX1"/>
<dbReference type="SMART" id="SM00347">
    <property type="entry name" value="HTH_MARR"/>
    <property type="match status" value="1"/>
</dbReference>
<sequence>MRDVLAEEGSVMLGSRLKRLAERLQAGAERIAGDCGLPTQPSQMPLLTALYREGSMTVGDAVQAMGISQPAVTRILSRLVEMELVETSRDARDQRSKMLTLTARGREAMELAETVLWPRLRAAVDEVCDAPALLAMIEGMERSLAERPLDGRPNGGLAIRRFTDALAEDFHRINAEWIEDMYRLEQTDLDVLRNPRARIIEPGGDILFVEDPALGIVGACALQKTGERQYELTKMGVLDKARGRKAGEFLLQAVIARAQALGCDRLYLLSNAKSAAAIHLYEKLGFVHDAAIMEEFGRRYERCNVAMLYRP</sequence>
<dbReference type="InterPro" id="IPR011991">
    <property type="entry name" value="ArsR-like_HTH"/>
</dbReference>
<dbReference type="InterPro" id="IPR036390">
    <property type="entry name" value="WH_DNA-bd_sf"/>
</dbReference>
<dbReference type="GO" id="GO:0006950">
    <property type="term" value="P:response to stress"/>
    <property type="evidence" value="ECO:0007669"/>
    <property type="project" value="TreeGrafter"/>
</dbReference>
<dbReference type="Pfam" id="PF12802">
    <property type="entry name" value="MarR_2"/>
    <property type="match status" value="1"/>
</dbReference>
<dbReference type="OrthoDB" id="1431064at2"/>
<keyword evidence="2" id="KW-0238">DNA-binding</keyword>
<gene>
    <name evidence="6" type="ORF">DVW87_14425</name>
</gene>
<dbReference type="GO" id="GO:0003700">
    <property type="term" value="F:DNA-binding transcription factor activity"/>
    <property type="evidence" value="ECO:0007669"/>
    <property type="project" value="InterPro"/>
</dbReference>
<organism evidence="6 7">
    <name type="scientific">Sphingomonas aracearum</name>
    <dbReference type="NCBI Taxonomy" id="2283317"/>
    <lineage>
        <taxon>Bacteria</taxon>
        <taxon>Pseudomonadati</taxon>
        <taxon>Pseudomonadota</taxon>
        <taxon>Alphaproteobacteria</taxon>
        <taxon>Sphingomonadales</taxon>
        <taxon>Sphingomonadaceae</taxon>
        <taxon>Sphingomonas</taxon>
    </lineage>
</organism>
<dbReference type="PANTHER" id="PTHR33164">
    <property type="entry name" value="TRANSCRIPTIONAL REGULATOR, MARR FAMILY"/>
    <property type="match status" value="1"/>
</dbReference>
<dbReference type="SUPFAM" id="SSF55729">
    <property type="entry name" value="Acyl-CoA N-acyltransferases (Nat)"/>
    <property type="match status" value="1"/>
</dbReference>
<keyword evidence="7" id="KW-1185">Reference proteome</keyword>
<dbReference type="Gene3D" id="3.40.630.30">
    <property type="match status" value="1"/>
</dbReference>
<dbReference type="SUPFAM" id="SSF46785">
    <property type="entry name" value="Winged helix' DNA-binding domain"/>
    <property type="match status" value="1"/>
</dbReference>
<evidence type="ECO:0000259" key="4">
    <source>
        <dbReference type="PROSITE" id="PS50995"/>
    </source>
</evidence>
<evidence type="ECO:0000313" key="7">
    <source>
        <dbReference type="Proteomes" id="UP000253918"/>
    </source>
</evidence>
<dbReference type="Proteomes" id="UP000253918">
    <property type="component" value="Unassembled WGS sequence"/>
</dbReference>
<dbReference type="PANTHER" id="PTHR33164:SF43">
    <property type="entry name" value="HTH-TYPE TRANSCRIPTIONAL REPRESSOR YETL"/>
    <property type="match status" value="1"/>
</dbReference>
<feature type="domain" description="HTH marR-type" evidence="4">
    <location>
        <begin position="10"/>
        <end position="142"/>
    </location>
</feature>
<dbReference type="InterPro" id="IPR000835">
    <property type="entry name" value="HTH_MarR-typ"/>
</dbReference>
<dbReference type="CDD" id="cd00090">
    <property type="entry name" value="HTH_ARSR"/>
    <property type="match status" value="1"/>
</dbReference>
<dbReference type="InterPro" id="IPR000182">
    <property type="entry name" value="GNAT_dom"/>
</dbReference>
<feature type="domain" description="N-acetyltransferase" evidence="5">
    <location>
        <begin position="168"/>
        <end position="311"/>
    </location>
</feature>
<evidence type="ECO:0000256" key="3">
    <source>
        <dbReference type="ARBA" id="ARBA00023163"/>
    </source>
</evidence>
<dbReference type="PROSITE" id="PS01117">
    <property type="entry name" value="HTH_MARR_1"/>
    <property type="match status" value="1"/>
</dbReference>
<dbReference type="InterPro" id="IPR039422">
    <property type="entry name" value="MarR/SlyA-like"/>
</dbReference>
<comment type="caution">
    <text evidence="6">The sequence shown here is derived from an EMBL/GenBank/DDBJ whole genome shotgun (WGS) entry which is preliminary data.</text>
</comment>
<proteinExistence type="predicted"/>
<dbReference type="CDD" id="cd04301">
    <property type="entry name" value="NAT_SF"/>
    <property type="match status" value="1"/>
</dbReference>
<evidence type="ECO:0000259" key="5">
    <source>
        <dbReference type="PROSITE" id="PS51186"/>
    </source>
</evidence>
<dbReference type="InterPro" id="IPR036388">
    <property type="entry name" value="WH-like_DNA-bd_sf"/>
</dbReference>
<protein>
    <submittedName>
        <fullName evidence="6">GNAT family N-acetyltransferase</fullName>
    </submittedName>
</protein>
<reference evidence="6 7" key="1">
    <citation type="submission" date="2018-07" db="EMBL/GenBank/DDBJ databases">
        <title>a novel species of Sphingomonas isolated from the rhizosphere soil of Araceae plant.</title>
        <authorList>
            <person name="Zhiyong W."/>
            <person name="Qinglan Z."/>
            <person name="Zhiwei F."/>
            <person name="Ding X."/>
            <person name="Gejiao W."/>
            <person name="Shixue Z."/>
        </authorList>
    </citation>
    <scope>NUCLEOTIDE SEQUENCE [LARGE SCALE GENOMIC DNA]</scope>
    <source>
        <strain evidence="6 7">WZY 27</strain>
    </source>
</reference>
<dbReference type="Gene3D" id="1.10.10.10">
    <property type="entry name" value="Winged helix-like DNA-binding domain superfamily/Winged helix DNA-binding domain"/>
    <property type="match status" value="1"/>
</dbReference>
<evidence type="ECO:0000313" key="6">
    <source>
        <dbReference type="EMBL" id="RDE04773.1"/>
    </source>
</evidence>
<accession>A0A369VRX1</accession>
<dbReference type="GO" id="GO:0016747">
    <property type="term" value="F:acyltransferase activity, transferring groups other than amino-acyl groups"/>
    <property type="evidence" value="ECO:0007669"/>
    <property type="project" value="InterPro"/>
</dbReference>
<dbReference type="PROSITE" id="PS50995">
    <property type="entry name" value="HTH_MARR_2"/>
    <property type="match status" value="1"/>
</dbReference>
<dbReference type="EMBL" id="QQNB01000003">
    <property type="protein sequence ID" value="RDE04773.1"/>
    <property type="molecule type" value="Genomic_DNA"/>
</dbReference>
<keyword evidence="3" id="KW-0804">Transcription</keyword>
<keyword evidence="1" id="KW-0805">Transcription regulation</keyword>
<dbReference type="InterPro" id="IPR023187">
    <property type="entry name" value="Tscrpt_reg_MarR-type_CS"/>
</dbReference>
<evidence type="ECO:0000256" key="2">
    <source>
        <dbReference type="ARBA" id="ARBA00023125"/>
    </source>
</evidence>
<dbReference type="InterPro" id="IPR016181">
    <property type="entry name" value="Acyl_CoA_acyltransferase"/>
</dbReference>
<dbReference type="RefSeq" id="WP_114688510.1">
    <property type="nucleotide sequence ID" value="NZ_QQNB01000003.1"/>
</dbReference>
<dbReference type="Pfam" id="PF00583">
    <property type="entry name" value="Acetyltransf_1"/>
    <property type="match status" value="1"/>
</dbReference>
<evidence type="ECO:0000256" key="1">
    <source>
        <dbReference type="ARBA" id="ARBA00023015"/>
    </source>
</evidence>
<dbReference type="PROSITE" id="PS51186">
    <property type="entry name" value="GNAT"/>
    <property type="match status" value="1"/>
</dbReference>
<keyword evidence="6" id="KW-0808">Transferase</keyword>
<dbReference type="GO" id="GO:0003677">
    <property type="term" value="F:DNA binding"/>
    <property type="evidence" value="ECO:0007669"/>
    <property type="project" value="UniProtKB-KW"/>
</dbReference>